<sequence>MRKAEHFVDDLLHIFYYFELYFDLSDSDFGAYDLNIEIENKSEVLASADQSSADWGAEHVRIANAPMATSVGSPSLCASEGGRRSREHRSPYLSPAEARSADQLAGKCSNASSVSCAGTVWIGTQEGSNTKDHMIAGLANGTLAIFSRDTGGAWDLQCHHFVSVGSAPVQPIRCSLAIQDSLWCGYWNNIHIINMQSGAMERSISVSSRREQQVRFLCHVGSGVWVSCRLDSVLRLYDCQTSGQLLQEVDMMPLVTATLGDDGVDKDDGSEDALLRRAERSHMIIWQYSTPS</sequence>
<keyword evidence="3" id="KW-1185">Reference proteome</keyword>
<dbReference type="GO" id="GO:0030159">
    <property type="term" value="F:signaling receptor complex adaptor activity"/>
    <property type="evidence" value="ECO:0007669"/>
    <property type="project" value="TreeGrafter"/>
</dbReference>
<dbReference type="Proteomes" id="UP000886611">
    <property type="component" value="Unassembled WGS sequence"/>
</dbReference>
<dbReference type="GO" id="GO:0016192">
    <property type="term" value="P:vesicle-mediated transport"/>
    <property type="evidence" value="ECO:0007669"/>
    <property type="project" value="TreeGrafter"/>
</dbReference>
<comment type="caution">
    <text evidence="2">The sequence shown here is derived from an EMBL/GenBank/DDBJ whole genome shotgun (WGS) entry which is preliminary data.</text>
</comment>
<accession>A0A8X8BKS9</accession>
<dbReference type="SUPFAM" id="SSF50998">
    <property type="entry name" value="Quinoprotein alcohol dehydrogenase-like"/>
    <property type="match status" value="1"/>
</dbReference>
<dbReference type="GO" id="GO:0019894">
    <property type="term" value="F:kinesin binding"/>
    <property type="evidence" value="ECO:0007669"/>
    <property type="project" value="TreeGrafter"/>
</dbReference>
<evidence type="ECO:0000313" key="2">
    <source>
        <dbReference type="EMBL" id="KAG2457786.1"/>
    </source>
</evidence>
<evidence type="ECO:0000256" key="1">
    <source>
        <dbReference type="SAM" id="MobiDB-lite"/>
    </source>
</evidence>
<dbReference type="GO" id="GO:0008432">
    <property type="term" value="F:JUN kinase binding"/>
    <property type="evidence" value="ECO:0007669"/>
    <property type="project" value="TreeGrafter"/>
</dbReference>
<evidence type="ECO:0000313" key="3">
    <source>
        <dbReference type="Proteomes" id="UP000886611"/>
    </source>
</evidence>
<feature type="region of interest" description="Disordered" evidence="1">
    <location>
        <begin position="73"/>
        <end position="93"/>
    </location>
</feature>
<protein>
    <submittedName>
        <fullName evidence="2">JIP3 protein</fullName>
    </submittedName>
</protein>
<dbReference type="AlphaFoldDB" id="A0A8X8BKS9"/>
<name>A0A8X8BKS9_POLSE</name>
<dbReference type="Pfam" id="PF19056">
    <property type="entry name" value="WD40_2"/>
    <property type="match status" value="1"/>
</dbReference>
<reference evidence="2 3" key="1">
    <citation type="journal article" date="2021" name="Cell">
        <title>Tracing the genetic footprints of vertebrate landing in non-teleost ray-finned fishes.</title>
        <authorList>
            <person name="Bi X."/>
            <person name="Wang K."/>
            <person name="Yang L."/>
            <person name="Pan H."/>
            <person name="Jiang H."/>
            <person name="Wei Q."/>
            <person name="Fang M."/>
            <person name="Yu H."/>
            <person name="Zhu C."/>
            <person name="Cai Y."/>
            <person name="He Y."/>
            <person name="Gan X."/>
            <person name="Zeng H."/>
            <person name="Yu D."/>
            <person name="Zhu Y."/>
            <person name="Jiang H."/>
            <person name="Qiu Q."/>
            <person name="Yang H."/>
            <person name="Zhang Y.E."/>
            <person name="Wang W."/>
            <person name="Zhu M."/>
            <person name="He S."/>
            <person name="Zhang G."/>
        </authorList>
    </citation>
    <scope>NUCLEOTIDE SEQUENCE [LARGE SCALE GENOMIC DNA]</scope>
    <source>
        <strain evidence="2">Bchr_013</strain>
    </source>
</reference>
<gene>
    <name evidence="2" type="primary">Mapk8ip3_1</name>
    <name evidence="2" type="ORF">GTO96_0011836</name>
</gene>
<dbReference type="GO" id="GO:0005078">
    <property type="term" value="F:MAP-kinase scaffold activity"/>
    <property type="evidence" value="ECO:0007669"/>
    <property type="project" value="InterPro"/>
</dbReference>
<organism evidence="2 3">
    <name type="scientific">Polypterus senegalus</name>
    <name type="common">Senegal bichir</name>
    <dbReference type="NCBI Taxonomy" id="55291"/>
    <lineage>
        <taxon>Eukaryota</taxon>
        <taxon>Metazoa</taxon>
        <taxon>Chordata</taxon>
        <taxon>Craniata</taxon>
        <taxon>Vertebrata</taxon>
        <taxon>Euteleostomi</taxon>
        <taxon>Actinopterygii</taxon>
        <taxon>Polypteriformes</taxon>
        <taxon>Polypteridae</taxon>
        <taxon>Polypterus</taxon>
    </lineage>
</organism>
<feature type="compositionally biased region" description="Basic and acidic residues" evidence="1">
    <location>
        <begin position="81"/>
        <end position="90"/>
    </location>
</feature>
<dbReference type="EMBL" id="JAATIS010008546">
    <property type="protein sequence ID" value="KAG2457786.1"/>
    <property type="molecule type" value="Genomic_DNA"/>
</dbReference>
<feature type="non-terminal residue" evidence="2">
    <location>
        <position position="1"/>
    </location>
</feature>
<dbReference type="PANTHER" id="PTHR13886">
    <property type="entry name" value="JNK/SAPK-ASSOCIATED PROTEIN"/>
    <property type="match status" value="1"/>
</dbReference>
<dbReference type="PANTHER" id="PTHR13886:SF7">
    <property type="entry name" value="C-JUN-AMINO-TERMINAL KINASE-INTERACTING PROTEIN 4-LIKE ISOFORM X1"/>
    <property type="match status" value="1"/>
</dbReference>
<feature type="non-terminal residue" evidence="2">
    <location>
        <position position="292"/>
    </location>
</feature>
<dbReference type="InterPro" id="IPR039911">
    <property type="entry name" value="JIP3/JIP4"/>
</dbReference>
<dbReference type="GO" id="GO:0005737">
    <property type="term" value="C:cytoplasm"/>
    <property type="evidence" value="ECO:0007669"/>
    <property type="project" value="TreeGrafter"/>
</dbReference>
<proteinExistence type="predicted"/>
<dbReference type="InterPro" id="IPR011047">
    <property type="entry name" value="Quinoprotein_ADH-like_sf"/>
</dbReference>